<feature type="domain" description="DNA2/NAM7 helicase helicase" evidence="2">
    <location>
        <begin position="146"/>
        <end position="555"/>
    </location>
</feature>
<evidence type="ECO:0000313" key="4">
    <source>
        <dbReference type="Proteomes" id="UP000243799"/>
    </source>
</evidence>
<protein>
    <submittedName>
        <fullName evidence="3">AAA domain-containing protein</fullName>
    </submittedName>
</protein>
<dbReference type="Gene3D" id="3.40.50.300">
    <property type="entry name" value="P-loop containing nucleotide triphosphate hydrolases"/>
    <property type="match status" value="3"/>
</dbReference>
<feature type="region of interest" description="Disordered" evidence="1">
    <location>
        <begin position="906"/>
        <end position="957"/>
    </location>
</feature>
<name>A0A1I0W7I2_9PSEU</name>
<dbReference type="Pfam" id="PF13086">
    <property type="entry name" value="AAA_11"/>
    <property type="match status" value="1"/>
</dbReference>
<evidence type="ECO:0000256" key="1">
    <source>
        <dbReference type="SAM" id="MobiDB-lite"/>
    </source>
</evidence>
<dbReference type="Proteomes" id="UP000243799">
    <property type="component" value="Unassembled WGS sequence"/>
</dbReference>
<organism evidence="3 4">
    <name type="scientific">Amycolatopsis marina</name>
    <dbReference type="NCBI Taxonomy" id="490629"/>
    <lineage>
        <taxon>Bacteria</taxon>
        <taxon>Bacillati</taxon>
        <taxon>Actinomycetota</taxon>
        <taxon>Actinomycetes</taxon>
        <taxon>Pseudonocardiales</taxon>
        <taxon>Pseudonocardiaceae</taxon>
        <taxon>Amycolatopsis</taxon>
    </lineage>
</organism>
<sequence>MTDWRHQAARAVEQELAHARELGEWSLLGGLTPLPEPGHYSVDLRGRRIESDNLRHLCLAGPKGPRLGLAVPADSTRFTDGVLYLRVEGPVPVECDHVWTAALSPRFLLSRLAEGLRGLAGTSLADRLAAGSPDVVPSRGPTAAQLTDEQQAAYRACLAPGVRLVWAPPGTGTTSVLSAAVEELVALGKRVLLVSPVGSAVDDAVLALRPRLSPGKVVRAGVPAAPGLATTRPCENDAERRSVQDDLADLDGAEDALAVLDAELTGYDHEAFLAAGRRLDQASRLLALSSELIVIEEQHSAAARELEAAQAGLREARENWAEVAEQREHLARLTALASELEGLGAVGAGCARGRWAQRRNRRALAERRARLAERIEECAAAAGPLTPADLTRLDDELTTAEQVLDLAARTETELHTAAEALRRKITLTRAAGVATEQDRRFHADCRRLDLPSRHQQREILRRRAADTSSRERLRNRLGWLTERTLRLRTEAEAAAIAGAQVVATTLGTARSHHVIAHQKFDVVLVDQAAAARLAEVLVAVSRAAESAVLFGDFLQPGPLVRPSTIRALPEVRTWLTADVFTHCGIRSPEEAQQHPGCVVLTRQFRFSGPLRTLANNLHYGVLHCGSSPRRDPGPLAEIVLVDASTLGPIPGGATSWPLGAVLARTLAAEHARSFGVLTAQREQAGAALAALRDGEALGVGVGTARSCHGRGYDTVLFDLTCGGSWTGAARARQFGAAITRARRTLYLLADLATVSSASTASPLGVLNGVRLDQQVPVVGAHSLLDPAAVMPACGLPQRLDEATESIWLSPGPASPGPSEEVLSGLARAVSRGVTVRVMLPEGRGELESLVRDCGAIVLRTPTAGRGVVVLDQQVALLTATRPAPGDGEPERILVEHAGRHLAAKLSTGLRGKAVSPPAKLVPRQARRDTPARTLSRESAITTRPARSRNGASASTPK</sequence>
<dbReference type="PANTHER" id="PTHR43788">
    <property type="entry name" value="DNA2/NAM7 HELICASE FAMILY MEMBER"/>
    <property type="match status" value="1"/>
</dbReference>
<accession>A0A1I0W7I2</accession>
<gene>
    <name evidence="3" type="ORF">SAMN05216266_101812</name>
</gene>
<dbReference type="SUPFAM" id="SSF52540">
    <property type="entry name" value="P-loop containing nucleoside triphosphate hydrolases"/>
    <property type="match status" value="1"/>
</dbReference>
<dbReference type="GO" id="GO:0043139">
    <property type="term" value="F:5'-3' DNA helicase activity"/>
    <property type="evidence" value="ECO:0007669"/>
    <property type="project" value="TreeGrafter"/>
</dbReference>
<dbReference type="PANTHER" id="PTHR43788:SF8">
    <property type="entry name" value="DNA-BINDING PROTEIN SMUBP-2"/>
    <property type="match status" value="1"/>
</dbReference>
<reference evidence="4" key="1">
    <citation type="submission" date="2016-10" db="EMBL/GenBank/DDBJ databases">
        <authorList>
            <person name="Varghese N."/>
            <person name="Submissions S."/>
        </authorList>
    </citation>
    <scope>NUCLEOTIDE SEQUENCE [LARGE SCALE GENOMIC DNA]</scope>
    <source>
        <strain evidence="4">CGMCC 4.3568</strain>
    </source>
</reference>
<evidence type="ECO:0000259" key="2">
    <source>
        <dbReference type="Pfam" id="PF13086"/>
    </source>
</evidence>
<evidence type="ECO:0000313" key="3">
    <source>
        <dbReference type="EMBL" id="SFA84652.1"/>
    </source>
</evidence>
<dbReference type="OrthoDB" id="3197455at2"/>
<proteinExistence type="predicted"/>
<dbReference type="RefSeq" id="WP_143101756.1">
    <property type="nucleotide sequence ID" value="NZ_FOKG01000001.1"/>
</dbReference>
<dbReference type="AlphaFoldDB" id="A0A1I0W7I2"/>
<dbReference type="STRING" id="490629.SAMN05216266_101812"/>
<dbReference type="EMBL" id="FOKG01000001">
    <property type="protein sequence ID" value="SFA84652.1"/>
    <property type="molecule type" value="Genomic_DNA"/>
</dbReference>
<dbReference type="InterPro" id="IPR027417">
    <property type="entry name" value="P-loop_NTPase"/>
</dbReference>
<keyword evidence="4" id="KW-1185">Reference proteome</keyword>
<dbReference type="InterPro" id="IPR050534">
    <property type="entry name" value="Coronavir_polyprotein_1ab"/>
</dbReference>
<dbReference type="InterPro" id="IPR041677">
    <property type="entry name" value="DNA2/NAM7_AAA_11"/>
</dbReference>